<evidence type="ECO:0000313" key="12">
    <source>
        <dbReference type="EMBL" id="TCK73930.1"/>
    </source>
</evidence>
<proteinExistence type="inferred from homology"/>
<dbReference type="PROSITE" id="PS51760">
    <property type="entry name" value="GH10_2"/>
    <property type="match status" value="1"/>
</dbReference>
<evidence type="ECO:0000313" key="13">
    <source>
        <dbReference type="Proteomes" id="UP000295210"/>
    </source>
</evidence>
<dbReference type="Gene3D" id="3.20.20.80">
    <property type="entry name" value="Glycosidases"/>
    <property type="match status" value="1"/>
</dbReference>
<dbReference type="PANTHER" id="PTHR31490">
    <property type="entry name" value="GLYCOSYL HYDROLASE"/>
    <property type="match status" value="1"/>
</dbReference>
<evidence type="ECO:0000256" key="1">
    <source>
        <dbReference type="ARBA" id="ARBA00000681"/>
    </source>
</evidence>
<accession>A0A4R1L9K6</accession>
<feature type="compositionally biased region" description="Low complexity" evidence="10">
    <location>
        <begin position="405"/>
        <end position="421"/>
    </location>
</feature>
<dbReference type="GO" id="GO:0031176">
    <property type="term" value="F:endo-1,4-beta-xylanase activity"/>
    <property type="evidence" value="ECO:0007669"/>
    <property type="project" value="UniProtKB-EC"/>
</dbReference>
<reference evidence="12 13" key="1">
    <citation type="submission" date="2019-03" db="EMBL/GenBank/DDBJ databases">
        <title>Genomic Encyclopedia of Type Strains, Phase IV (KMG-IV): sequencing the most valuable type-strain genomes for metagenomic binning, comparative biology and taxonomic classification.</title>
        <authorList>
            <person name="Goeker M."/>
        </authorList>
    </citation>
    <scope>NUCLEOTIDE SEQUENCE [LARGE SCALE GENOMIC DNA]</scope>
    <source>
        <strain evidence="12 13">DSM 103428</strain>
    </source>
</reference>
<dbReference type="InterPro" id="IPR006311">
    <property type="entry name" value="TAT_signal"/>
</dbReference>
<dbReference type="EC" id="3.2.1.8" evidence="9"/>
<keyword evidence="7 9" id="KW-0326">Glycosidase</keyword>
<evidence type="ECO:0000256" key="6">
    <source>
        <dbReference type="ARBA" id="ARBA00023277"/>
    </source>
</evidence>
<feature type="region of interest" description="Disordered" evidence="10">
    <location>
        <begin position="368"/>
        <end position="421"/>
    </location>
</feature>
<keyword evidence="8 9" id="KW-0624">Polysaccharide degradation</keyword>
<evidence type="ECO:0000256" key="10">
    <source>
        <dbReference type="SAM" id="MobiDB-lite"/>
    </source>
</evidence>
<dbReference type="SUPFAM" id="SSF51445">
    <property type="entry name" value="(Trans)glycosidases"/>
    <property type="match status" value="1"/>
</dbReference>
<protein>
    <recommendedName>
        <fullName evidence="9">Beta-xylanase</fullName>
        <ecNumber evidence="9">3.2.1.8</ecNumber>
    </recommendedName>
</protein>
<name>A0A4R1L9K6_9BACT</name>
<feature type="domain" description="GH10" evidence="11">
    <location>
        <begin position="43"/>
        <end position="373"/>
    </location>
</feature>
<evidence type="ECO:0000256" key="7">
    <source>
        <dbReference type="ARBA" id="ARBA00023295"/>
    </source>
</evidence>
<comment type="catalytic activity">
    <reaction evidence="1 9">
        <text>Endohydrolysis of (1-&gt;4)-beta-D-xylosidic linkages in xylans.</text>
        <dbReference type="EC" id="3.2.1.8"/>
    </reaction>
</comment>
<dbReference type="RefSeq" id="WP_243648130.1">
    <property type="nucleotide sequence ID" value="NZ_SMGK01000002.1"/>
</dbReference>
<dbReference type="InterPro" id="IPR044846">
    <property type="entry name" value="GH10"/>
</dbReference>
<evidence type="ECO:0000256" key="9">
    <source>
        <dbReference type="RuleBase" id="RU361174"/>
    </source>
</evidence>
<dbReference type="AlphaFoldDB" id="A0A4R1L9K6"/>
<comment type="caution">
    <text evidence="12">The sequence shown here is derived from an EMBL/GenBank/DDBJ whole genome shotgun (WGS) entry which is preliminary data.</text>
</comment>
<evidence type="ECO:0000256" key="3">
    <source>
        <dbReference type="ARBA" id="ARBA00022651"/>
    </source>
</evidence>
<dbReference type="InterPro" id="IPR017853">
    <property type="entry name" value="GH"/>
</dbReference>
<organism evidence="12 13">
    <name type="scientific">Acidipila rosea</name>
    <dbReference type="NCBI Taxonomy" id="768535"/>
    <lineage>
        <taxon>Bacteria</taxon>
        <taxon>Pseudomonadati</taxon>
        <taxon>Acidobacteriota</taxon>
        <taxon>Terriglobia</taxon>
        <taxon>Terriglobales</taxon>
        <taxon>Acidobacteriaceae</taxon>
        <taxon>Acidipila</taxon>
    </lineage>
</organism>
<keyword evidence="5 9" id="KW-0378">Hydrolase</keyword>
<keyword evidence="3 12" id="KW-0858">Xylan degradation</keyword>
<gene>
    <name evidence="12" type="ORF">C7378_1550</name>
</gene>
<dbReference type="Pfam" id="PF00331">
    <property type="entry name" value="Glyco_hydro_10"/>
    <property type="match status" value="1"/>
</dbReference>
<dbReference type="EMBL" id="SMGK01000002">
    <property type="protein sequence ID" value="TCK73930.1"/>
    <property type="molecule type" value="Genomic_DNA"/>
</dbReference>
<evidence type="ECO:0000256" key="4">
    <source>
        <dbReference type="ARBA" id="ARBA00022729"/>
    </source>
</evidence>
<keyword evidence="13" id="KW-1185">Reference proteome</keyword>
<dbReference type="GO" id="GO:0045493">
    <property type="term" value="P:xylan catabolic process"/>
    <property type="evidence" value="ECO:0007669"/>
    <property type="project" value="UniProtKB-KW"/>
</dbReference>
<dbReference type="PANTHER" id="PTHR31490:SF88">
    <property type="entry name" value="BETA-XYLANASE"/>
    <property type="match status" value="1"/>
</dbReference>
<sequence>MTTRRDFLRSGTLAAGAALLPFPLYAKRKKNLPPAAGQVFADVSGARSLRAHADARGFLVGCAVDPGHLAAEPGYSASVAAQANIVVCENAMKWAALRPAADRFDFSGADDVVVFALSHNQKIRGHNLCWHEALPSWFAGAVTRQNAQQILVEHIRTVAGRYAGKMHSWDVVNEAVRIEDNRIDGLRNSPWLELAGPGYIELAFRTARQADPQALLTYNDYGIELDTREQIEKRGQVMMLVRRLRARRVPIDAVGIQSHLTAGDPLPGAGLVDFVRELRQMGLQVFLTELDVNEQKLQGDVAARDAAIAQVYRDYLTMMLAEPNVTAALTWGITDRYTWLTKKKPRPDGAPQRPLPLDPDFQAAPAFFAERAALDSRPAQSSGGYAPPSGQPANTPSTDPYAPFTPQTKPTPQMPPTMTHQ</sequence>
<dbReference type="PRINTS" id="PR00134">
    <property type="entry name" value="GLHYDRLASE10"/>
</dbReference>
<keyword evidence="4" id="KW-0732">Signal</keyword>
<evidence type="ECO:0000256" key="5">
    <source>
        <dbReference type="ARBA" id="ARBA00022801"/>
    </source>
</evidence>
<evidence type="ECO:0000259" key="11">
    <source>
        <dbReference type="PROSITE" id="PS51760"/>
    </source>
</evidence>
<evidence type="ECO:0000256" key="8">
    <source>
        <dbReference type="ARBA" id="ARBA00023326"/>
    </source>
</evidence>
<dbReference type="Proteomes" id="UP000295210">
    <property type="component" value="Unassembled WGS sequence"/>
</dbReference>
<dbReference type="InterPro" id="IPR001000">
    <property type="entry name" value="GH10_dom"/>
</dbReference>
<evidence type="ECO:0000256" key="2">
    <source>
        <dbReference type="ARBA" id="ARBA00007495"/>
    </source>
</evidence>
<keyword evidence="6 9" id="KW-0119">Carbohydrate metabolism</keyword>
<comment type="similarity">
    <text evidence="2 9">Belongs to the glycosyl hydrolase 10 (cellulase F) family.</text>
</comment>
<dbReference type="PROSITE" id="PS51318">
    <property type="entry name" value="TAT"/>
    <property type="match status" value="1"/>
</dbReference>
<dbReference type="SMART" id="SM00633">
    <property type="entry name" value="Glyco_10"/>
    <property type="match status" value="1"/>
</dbReference>